<protein>
    <recommendedName>
        <fullName evidence="4">Mucin-1</fullName>
    </recommendedName>
</protein>
<evidence type="ECO:0000256" key="12">
    <source>
        <dbReference type="SAM" id="SignalP"/>
    </source>
</evidence>
<feature type="domain" description="SEA" evidence="13">
    <location>
        <begin position="1023"/>
        <end position="1140"/>
    </location>
</feature>
<reference evidence="14" key="1">
    <citation type="submission" date="2023-04" db="EMBL/GenBank/DDBJ databases">
        <title>Chromosome-level genome of Chaenocephalus aceratus.</title>
        <authorList>
            <person name="Park H."/>
        </authorList>
    </citation>
    <scope>NUCLEOTIDE SEQUENCE</scope>
    <source>
        <strain evidence="14">DE</strain>
        <tissue evidence="14">Muscle</tissue>
    </source>
</reference>
<dbReference type="GO" id="GO:0016324">
    <property type="term" value="C:apical plasma membrane"/>
    <property type="evidence" value="ECO:0007669"/>
    <property type="project" value="UniProtKB-SubCell"/>
</dbReference>
<name>A0AAD9BVT7_DISEL</name>
<keyword evidence="7" id="KW-0597">Phosphoprotein</keyword>
<sequence length="1161" mass="136535">MNSGVFLSLLAALCPPLFLVTVSIEVPAIDTNALTIASPECDLIFRERFWLIFIRTFVIEFSCDLIFRERFWLIFIRTFVIEFRQIDGNVEIECDLIFRERFWLIFIRTFVIEFRQIDGNVEIECDLIFRERFWLIFIRTFVIEFRQIDGNVEIEVGLEFNTTTDQIPTADVVVYTITEALNNPNNTFNLTLDPNSITVIPTLGKPFVKELKNRSSEQYRELERQVVTMCDLIFRERFWLIFIRTFVIEFRQIDGNVEIECDLIFRERFWLIFIRTFVIEFRCGSHSNLGKTICKELKNRSSEQYRELERQVVTMCDLIFRERFWLIFIRTFVIEFRQIDGNVEIECDLIFRERFWLIFIRTFVIEFRQIDGNVEIEVGLEFNTTTDQIPTADVVVYTITEALNNPNNTFNLTLDPNSITVILVVLTATLERPFVKELKNRSSEQYRELERQVVTMCDLIFRERFWLIFIRTFVIEFRCGSHSNLGKTICKRTQNRSSEQYRELERQVVTMCDLIFRERFWLIFIRTFVIEFRQIDGNVEIEVGLEFNTTTDQIPTADVVVYTITEALNNPNNTFNLTLDPNSITVIFVVLTATLGKPFVKELKNRSSEQYRELERQVVTMCDLIFRERFWLIFIRTFVIEFRQIDGNVEIEVGLEFNTTTDQIPTADVVVYTITEALNNPNNTFNLTLDPNSITVILVVLTATLERPFVKELKNRSSEQYRELERQVVTMCDLIFRERFWLIFIRTFVIEFRQIDGNVEIEVGLEFNTTTDQIPTADVVVYTITEALNNPNNTFNLTLDPNSITVILVVLTATLERPFVKELKNRSSEQYRELERQVVTMCDLIFRERFWLIFIRTFVIEFRQIDGNVEIEVGLEFNTTTDQIPTADVVVYTITEALNNPNNTFNLTLDPNSITVILVVLTATLERPFVKELKNRSSEQYRELERQVVTMCDLIFRERFWLIFIRTFVIEFRQIDGNVEIEVGLEFNTTTDQIPTADVVVYTITEALNNPNNTFNLTLDPNSITVILVVLTATLERPFVKELKNRSSEQYRELERQVVTMCDLIFRERFWLIFIRTFVIEFRPIEGKVEIEVGLEFNTTTNQIPEADVVVDTITEALNNPNNFNLTIDPNSITVILVPVVILLDDTMMAQPDKLIDQLID</sequence>
<evidence type="ECO:0000256" key="10">
    <source>
        <dbReference type="ARBA" id="ARBA00023242"/>
    </source>
</evidence>
<evidence type="ECO:0000256" key="6">
    <source>
        <dbReference type="ARBA" id="ARBA00022490"/>
    </source>
</evidence>
<keyword evidence="10" id="KW-0539">Nucleus</keyword>
<evidence type="ECO:0000256" key="4">
    <source>
        <dbReference type="ARBA" id="ARBA00014269"/>
    </source>
</evidence>
<keyword evidence="8" id="KW-0068">Autocatalytic cleavage</keyword>
<keyword evidence="5" id="KW-1003">Cell membrane</keyword>
<dbReference type="AlphaFoldDB" id="A0AAD9BVT7"/>
<dbReference type="EMBL" id="JASDAP010000016">
    <property type="protein sequence ID" value="KAK1889681.1"/>
    <property type="molecule type" value="Genomic_DNA"/>
</dbReference>
<dbReference type="InterPro" id="IPR036364">
    <property type="entry name" value="SEA_dom_sf"/>
</dbReference>
<keyword evidence="12" id="KW-0732">Signal</keyword>
<feature type="domain" description="SEA" evidence="13">
    <location>
        <begin position="583"/>
        <end position="701"/>
    </location>
</feature>
<evidence type="ECO:0000256" key="2">
    <source>
        <dbReference type="ARBA" id="ARBA00004247"/>
    </source>
</evidence>
<dbReference type="Proteomes" id="UP001228049">
    <property type="component" value="Unassembled WGS sequence"/>
</dbReference>
<dbReference type="Pfam" id="PF01390">
    <property type="entry name" value="SEA"/>
    <property type="match status" value="6"/>
</dbReference>
<evidence type="ECO:0000256" key="3">
    <source>
        <dbReference type="ARBA" id="ARBA00004496"/>
    </source>
</evidence>
<feature type="domain" description="SEA" evidence="13">
    <location>
        <begin position="803"/>
        <end position="921"/>
    </location>
</feature>
<dbReference type="Gene3D" id="3.30.70.960">
    <property type="entry name" value="SEA domain"/>
    <property type="match status" value="7"/>
</dbReference>
<feature type="signal peptide" evidence="12">
    <location>
        <begin position="1"/>
        <end position="19"/>
    </location>
</feature>
<gene>
    <name evidence="14" type="ORF">KUDE01_014356</name>
</gene>
<keyword evidence="5" id="KW-0472">Membrane</keyword>
<dbReference type="GO" id="GO:0005634">
    <property type="term" value="C:nucleus"/>
    <property type="evidence" value="ECO:0007669"/>
    <property type="project" value="UniProtKB-SubCell"/>
</dbReference>
<evidence type="ECO:0000259" key="13">
    <source>
        <dbReference type="PROSITE" id="PS50024"/>
    </source>
</evidence>
<evidence type="ECO:0000256" key="11">
    <source>
        <dbReference type="ARBA" id="ARBA00023288"/>
    </source>
</evidence>
<evidence type="ECO:0000256" key="7">
    <source>
        <dbReference type="ARBA" id="ARBA00022553"/>
    </source>
</evidence>
<evidence type="ECO:0000256" key="8">
    <source>
        <dbReference type="ARBA" id="ARBA00022813"/>
    </source>
</evidence>
<dbReference type="InterPro" id="IPR000082">
    <property type="entry name" value="SEA_dom"/>
</dbReference>
<dbReference type="PANTHER" id="PTHR10006:SF19">
    <property type="entry name" value="MUCIN-1"/>
    <property type="match status" value="1"/>
</dbReference>
<evidence type="ECO:0000256" key="5">
    <source>
        <dbReference type="ARBA" id="ARBA00022475"/>
    </source>
</evidence>
<evidence type="ECO:0000313" key="15">
    <source>
        <dbReference type="Proteomes" id="UP001228049"/>
    </source>
</evidence>
<keyword evidence="11" id="KW-0449">Lipoprotein</keyword>
<dbReference type="GO" id="GO:0005737">
    <property type="term" value="C:cytoplasm"/>
    <property type="evidence" value="ECO:0007669"/>
    <property type="project" value="UniProtKB-SubCell"/>
</dbReference>
<comment type="subcellular location">
    <subcellularLocation>
        <location evidence="2">Apical cell membrane</location>
        <topology evidence="2">Single-pass type I membrane protein</topology>
    </subcellularLocation>
    <subcellularLocation>
        <location evidence="3">Cytoplasm</location>
    </subcellularLocation>
    <subcellularLocation>
        <location evidence="1">Nucleus</location>
    </subcellularLocation>
</comment>
<accession>A0AAD9BVT7</accession>
<keyword evidence="9" id="KW-0564">Palmitate</keyword>
<dbReference type="SUPFAM" id="SSF82671">
    <property type="entry name" value="SEA domain"/>
    <property type="match status" value="7"/>
</dbReference>
<evidence type="ECO:0000313" key="14">
    <source>
        <dbReference type="EMBL" id="KAK1889681.1"/>
    </source>
</evidence>
<evidence type="ECO:0000256" key="9">
    <source>
        <dbReference type="ARBA" id="ARBA00023139"/>
    </source>
</evidence>
<comment type="caution">
    <text evidence="14">The sequence shown here is derived from an EMBL/GenBank/DDBJ whole genome shotgun (WGS) entry which is preliminary data.</text>
</comment>
<keyword evidence="15" id="KW-1185">Reference proteome</keyword>
<dbReference type="PANTHER" id="PTHR10006">
    <property type="entry name" value="MUCIN-1-RELATED"/>
    <property type="match status" value="1"/>
</dbReference>
<evidence type="ECO:0000256" key="1">
    <source>
        <dbReference type="ARBA" id="ARBA00004123"/>
    </source>
</evidence>
<feature type="chain" id="PRO_5042067308" description="Mucin-1" evidence="12">
    <location>
        <begin position="20"/>
        <end position="1161"/>
    </location>
</feature>
<keyword evidence="6" id="KW-0963">Cytoplasm</keyword>
<organism evidence="14 15">
    <name type="scientific">Dissostichus eleginoides</name>
    <name type="common">Patagonian toothfish</name>
    <name type="synonym">Dissostichus amissus</name>
    <dbReference type="NCBI Taxonomy" id="100907"/>
    <lineage>
        <taxon>Eukaryota</taxon>
        <taxon>Metazoa</taxon>
        <taxon>Chordata</taxon>
        <taxon>Craniata</taxon>
        <taxon>Vertebrata</taxon>
        <taxon>Euteleostomi</taxon>
        <taxon>Actinopterygii</taxon>
        <taxon>Neopterygii</taxon>
        <taxon>Teleostei</taxon>
        <taxon>Neoteleostei</taxon>
        <taxon>Acanthomorphata</taxon>
        <taxon>Eupercaria</taxon>
        <taxon>Perciformes</taxon>
        <taxon>Notothenioidei</taxon>
        <taxon>Nototheniidae</taxon>
        <taxon>Dissostichus</taxon>
    </lineage>
</organism>
<proteinExistence type="predicted"/>
<dbReference type="PROSITE" id="PS50024">
    <property type="entry name" value="SEA"/>
    <property type="match status" value="3"/>
</dbReference>